<evidence type="ECO:0000256" key="1">
    <source>
        <dbReference type="ARBA" id="ARBA00009437"/>
    </source>
</evidence>
<evidence type="ECO:0000256" key="3">
    <source>
        <dbReference type="ARBA" id="ARBA00023125"/>
    </source>
</evidence>
<dbReference type="Proteomes" id="UP001165652">
    <property type="component" value="Unassembled WGS sequence"/>
</dbReference>
<dbReference type="PRINTS" id="PR00039">
    <property type="entry name" value="HTHLYSR"/>
</dbReference>
<comment type="similarity">
    <text evidence="1">Belongs to the LysR transcriptional regulatory family.</text>
</comment>
<dbReference type="PANTHER" id="PTHR30346">
    <property type="entry name" value="TRANSCRIPTIONAL DUAL REGULATOR HCAR-RELATED"/>
    <property type="match status" value="1"/>
</dbReference>
<reference evidence="6" key="2">
    <citation type="submission" date="2023-02" db="EMBL/GenBank/DDBJ databases">
        <authorList>
            <person name="Rayyan A."/>
            <person name="Meyer T."/>
            <person name="Kyndt J.A."/>
        </authorList>
    </citation>
    <scope>NUCLEOTIDE SEQUENCE</scope>
    <source>
        <strain evidence="6">DSM 9987</strain>
    </source>
</reference>
<proteinExistence type="inferred from homology"/>
<evidence type="ECO:0000313" key="6">
    <source>
        <dbReference type="EMBL" id="MDC7785576.1"/>
    </source>
</evidence>
<keyword evidence="3" id="KW-0238">DNA-binding</keyword>
<dbReference type="InterPro" id="IPR036388">
    <property type="entry name" value="WH-like_DNA-bd_sf"/>
</dbReference>
<dbReference type="EMBL" id="JAQQLI010000008">
    <property type="protein sequence ID" value="MDC7785576.1"/>
    <property type="molecule type" value="Genomic_DNA"/>
</dbReference>
<dbReference type="InterPro" id="IPR036390">
    <property type="entry name" value="WH_DNA-bd_sf"/>
</dbReference>
<name>A0ABT5J7K8_RHOTP</name>
<dbReference type="PANTHER" id="PTHR30346:SF0">
    <property type="entry name" value="HCA OPERON TRANSCRIPTIONAL ACTIVATOR HCAR"/>
    <property type="match status" value="1"/>
</dbReference>
<dbReference type="InterPro" id="IPR005119">
    <property type="entry name" value="LysR_subst-bd"/>
</dbReference>
<accession>A0ABT5J7K8</accession>
<comment type="caution">
    <text evidence="6">The sequence shown here is derived from an EMBL/GenBank/DDBJ whole genome shotgun (WGS) entry which is preliminary data.</text>
</comment>
<dbReference type="PROSITE" id="PS50931">
    <property type="entry name" value="HTH_LYSR"/>
    <property type="match status" value="1"/>
</dbReference>
<dbReference type="RefSeq" id="WP_272776414.1">
    <property type="nucleotide sequence ID" value="NZ_JAQQLI010000008.1"/>
</dbReference>
<dbReference type="Pfam" id="PF03466">
    <property type="entry name" value="LysR_substrate"/>
    <property type="match status" value="1"/>
</dbReference>
<keyword evidence="2" id="KW-0805">Transcription regulation</keyword>
<evidence type="ECO:0000256" key="4">
    <source>
        <dbReference type="ARBA" id="ARBA00023163"/>
    </source>
</evidence>
<feature type="domain" description="HTH lysR-type" evidence="5">
    <location>
        <begin position="2"/>
        <end position="59"/>
    </location>
</feature>
<evidence type="ECO:0000256" key="2">
    <source>
        <dbReference type="ARBA" id="ARBA00023015"/>
    </source>
</evidence>
<organism evidence="6 7">
    <name type="scientific">Rhodoplanes tepidamans</name>
    <name type="common">Rhodoplanes cryptolactis</name>
    <dbReference type="NCBI Taxonomy" id="200616"/>
    <lineage>
        <taxon>Bacteria</taxon>
        <taxon>Pseudomonadati</taxon>
        <taxon>Pseudomonadota</taxon>
        <taxon>Alphaproteobacteria</taxon>
        <taxon>Hyphomicrobiales</taxon>
        <taxon>Nitrobacteraceae</taxon>
        <taxon>Rhodoplanes</taxon>
    </lineage>
</organism>
<dbReference type="Gene3D" id="3.40.190.10">
    <property type="entry name" value="Periplasmic binding protein-like II"/>
    <property type="match status" value="2"/>
</dbReference>
<sequence>MIELRQFRQFVAVAEELSFRRAAERLHMAQPPLTASIRKLETELGTTLLERTNRVERLTPAGRVFLEEARRALAQAERAIRDARRAGEGLIGSLRLTFVASSAHSLLPQLIRSFRARHAEVALDLQEASTAQQVQALQMDRADLGLVVLPLADPHGLTVVPLVRDSLVVALPGGHHLARRRKVALAELSREPWIRFPARYGPGLHSRITAACAAAGFVPQVVQEALQMETIVGLVAAGLGVAVVSPAAADRERHDIGFRPLVGPGTPIGYDIALAYPRATPVVEAFVALARSAAADRPK</sequence>
<dbReference type="Gene3D" id="1.10.10.10">
    <property type="entry name" value="Winged helix-like DNA-binding domain superfamily/Winged helix DNA-binding domain"/>
    <property type="match status" value="1"/>
</dbReference>
<keyword evidence="7" id="KW-1185">Reference proteome</keyword>
<keyword evidence="4" id="KW-0804">Transcription</keyword>
<evidence type="ECO:0000313" key="7">
    <source>
        <dbReference type="Proteomes" id="UP001165652"/>
    </source>
</evidence>
<dbReference type="InterPro" id="IPR000847">
    <property type="entry name" value="LysR_HTH_N"/>
</dbReference>
<protein>
    <submittedName>
        <fullName evidence="6">LysR family transcriptional regulator</fullName>
    </submittedName>
</protein>
<dbReference type="CDD" id="cd08414">
    <property type="entry name" value="PBP2_LTTR_aromatics_like"/>
    <property type="match status" value="1"/>
</dbReference>
<reference evidence="6" key="1">
    <citation type="journal article" date="2023" name="Microbiol Resour">
        <title>Genome Sequences of Rhodoplanes serenus and Two Thermotolerant Strains, Rhodoplanes tepidamans and 'Rhodoplanes cryptolactis,' Further Refine the Genus.</title>
        <authorList>
            <person name="Rayyan A.A."/>
            <person name="Kyndt J.A."/>
        </authorList>
    </citation>
    <scope>NUCLEOTIDE SEQUENCE</scope>
    <source>
        <strain evidence="6">DSM 9987</strain>
    </source>
</reference>
<dbReference type="Pfam" id="PF00126">
    <property type="entry name" value="HTH_1"/>
    <property type="match status" value="1"/>
</dbReference>
<gene>
    <name evidence="6" type="ORF">PQJ73_07765</name>
</gene>
<dbReference type="SUPFAM" id="SSF46785">
    <property type="entry name" value="Winged helix' DNA-binding domain"/>
    <property type="match status" value="1"/>
</dbReference>
<evidence type="ECO:0000259" key="5">
    <source>
        <dbReference type="PROSITE" id="PS50931"/>
    </source>
</evidence>
<dbReference type="SUPFAM" id="SSF53850">
    <property type="entry name" value="Periplasmic binding protein-like II"/>
    <property type="match status" value="1"/>
</dbReference>